<proteinExistence type="predicted"/>
<name>A0A3S9UPW5_9CAUD</name>
<reference evidence="1 2" key="1">
    <citation type="submission" date="2018-12" db="EMBL/GenBank/DDBJ databases">
        <authorList>
            <person name="Schwell I.Y."/>
            <person name="Nasser A.S."/>
            <person name="Makara A.R."/>
            <person name="Candra L.M."/>
            <person name="Okorie E.C."/>
            <person name="Grossman C.A."/>
            <person name="Agarwal Y.D."/>
            <person name="Houseworth C.D."/>
            <person name="Aull H.G."/>
            <person name="Bortz R.L."/>
            <person name="Warner M.H."/>
            <person name="Garlena R.A."/>
            <person name="Russell D.A."/>
            <person name="Pope W.H."/>
            <person name="Jacobs-Sera D."/>
            <person name="Hatfull G.F."/>
        </authorList>
    </citation>
    <scope>NUCLEOTIDE SEQUENCE [LARGE SCALE GENOMIC DNA]</scope>
</reference>
<keyword evidence="2" id="KW-1185">Reference proteome</keyword>
<dbReference type="KEGG" id="vg:55010008"/>
<accession>A0A3S9UPW5</accession>
<evidence type="ECO:0000313" key="1">
    <source>
        <dbReference type="EMBL" id="AZS12324.1"/>
    </source>
</evidence>
<protein>
    <submittedName>
        <fullName evidence="1">Uncharacterized protein</fullName>
    </submittedName>
</protein>
<organism evidence="1 2">
    <name type="scientific">Gordonia phage Kenna</name>
    <dbReference type="NCBI Taxonomy" id="2499025"/>
    <lineage>
        <taxon>Viruses</taxon>
        <taxon>Duplodnaviria</taxon>
        <taxon>Heunggongvirae</taxon>
        <taxon>Uroviricota</taxon>
        <taxon>Caudoviricetes</taxon>
        <taxon>Langleyhallvirinae</taxon>
        <taxon>Getalongvirus</taxon>
        <taxon>Getalongvirus kenna</taxon>
    </lineage>
</organism>
<gene>
    <name evidence="1" type="primary">47</name>
    <name evidence="1" type="ORF">SEA_KENNA_47</name>
</gene>
<sequence>MPEFKVGDRVHVKGMPPEFGNGTVAVVFGGRPEVVDVDFGEDGVYAHVVSTLEPSTEWADEYVHEYGAAGLVGCGRGTGGAISRMAGYTGRPRRTTTSIARVTCPGCLREADRLL</sequence>
<dbReference type="Proteomes" id="UP000287034">
    <property type="component" value="Segment"/>
</dbReference>
<evidence type="ECO:0000313" key="2">
    <source>
        <dbReference type="Proteomes" id="UP000287034"/>
    </source>
</evidence>
<dbReference type="EMBL" id="MK279906">
    <property type="protein sequence ID" value="AZS12324.1"/>
    <property type="molecule type" value="Genomic_DNA"/>
</dbReference>
<dbReference type="RefSeq" id="YP_009818663.1">
    <property type="nucleotide sequence ID" value="NC_048141.1"/>
</dbReference>
<dbReference type="GeneID" id="55010008"/>